<evidence type="ECO:0000256" key="2">
    <source>
        <dbReference type="ARBA" id="ARBA00007935"/>
    </source>
</evidence>
<dbReference type="RefSeq" id="WP_343974710.1">
    <property type="nucleotide sequence ID" value="NZ_BAAAHK010000013.1"/>
</dbReference>
<dbReference type="Gene3D" id="1.10.3470.10">
    <property type="entry name" value="ABC transporter involved in vitamin B12 uptake, BtuC"/>
    <property type="match status" value="1"/>
</dbReference>
<evidence type="ECO:0000256" key="8">
    <source>
        <dbReference type="SAM" id="MobiDB-lite"/>
    </source>
</evidence>
<dbReference type="EMBL" id="BAAAHK010000013">
    <property type="protein sequence ID" value="GAA0950211.1"/>
    <property type="molecule type" value="Genomic_DNA"/>
</dbReference>
<evidence type="ECO:0000313" key="10">
    <source>
        <dbReference type="EMBL" id="GAA0950211.1"/>
    </source>
</evidence>
<evidence type="ECO:0000256" key="1">
    <source>
        <dbReference type="ARBA" id="ARBA00004651"/>
    </source>
</evidence>
<feature type="compositionally biased region" description="Low complexity" evidence="8">
    <location>
        <begin position="10"/>
        <end position="23"/>
    </location>
</feature>
<evidence type="ECO:0000256" key="3">
    <source>
        <dbReference type="ARBA" id="ARBA00022448"/>
    </source>
</evidence>
<organism evidence="10 11">
    <name type="scientific">Kribbella koreensis</name>
    <dbReference type="NCBI Taxonomy" id="57909"/>
    <lineage>
        <taxon>Bacteria</taxon>
        <taxon>Bacillati</taxon>
        <taxon>Actinomycetota</taxon>
        <taxon>Actinomycetes</taxon>
        <taxon>Propionibacteriales</taxon>
        <taxon>Kribbellaceae</taxon>
        <taxon>Kribbella</taxon>
    </lineage>
</organism>
<feature type="transmembrane region" description="Helical" evidence="9">
    <location>
        <begin position="264"/>
        <end position="286"/>
    </location>
</feature>
<name>A0ABN1R1S4_9ACTN</name>
<evidence type="ECO:0000256" key="4">
    <source>
        <dbReference type="ARBA" id="ARBA00022475"/>
    </source>
</evidence>
<keyword evidence="4" id="KW-1003">Cell membrane</keyword>
<protein>
    <submittedName>
        <fullName evidence="10">Iron chelate uptake ABC transporter family permease subunit</fullName>
    </submittedName>
</protein>
<evidence type="ECO:0000256" key="7">
    <source>
        <dbReference type="ARBA" id="ARBA00023136"/>
    </source>
</evidence>
<feature type="region of interest" description="Disordered" evidence="8">
    <location>
        <begin position="1"/>
        <end position="23"/>
    </location>
</feature>
<keyword evidence="5 9" id="KW-0812">Transmembrane</keyword>
<comment type="similarity">
    <text evidence="2">Belongs to the binding-protein-dependent transport system permease family. FecCD subfamily.</text>
</comment>
<proteinExistence type="inferred from homology"/>
<dbReference type="CDD" id="cd06550">
    <property type="entry name" value="TM_ABC_iron-siderophores_like"/>
    <property type="match status" value="1"/>
</dbReference>
<feature type="transmembrane region" description="Helical" evidence="9">
    <location>
        <begin position="220"/>
        <end position="243"/>
    </location>
</feature>
<reference evidence="10 11" key="1">
    <citation type="journal article" date="2019" name="Int. J. Syst. Evol. Microbiol.">
        <title>The Global Catalogue of Microorganisms (GCM) 10K type strain sequencing project: providing services to taxonomists for standard genome sequencing and annotation.</title>
        <authorList>
            <consortium name="The Broad Institute Genomics Platform"/>
            <consortium name="The Broad Institute Genome Sequencing Center for Infectious Disease"/>
            <person name="Wu L."/>
            <person name="Ma J."/>
        </authorList>
    </citation>
    <scope>NUCLEOTIDE SEQUENCE [LARGE SCALE GENOMIC DNA]</scope>
    <source>
        <strain evidence="10 11">JCM 10977</strain>
    </source>
</reference>
<evidence type="ECO:0000256" key="9">
    <source>
        <dbReference type="SAM" id="Phobius"/>
    </source>
</evidence>
<dbReference type="SUPFAM" id="SSF81345">
    <property type="entry name" value="ABC transporter involved in vitamin B12 uptake, BtuC"/>
    <property type="match status" value="1"/>
</dbReference>
<feature type="transmembrane region" description="Helical" evidence="9">
    <location>
        <begin position="306"/>
        <end position="324"/>
    </location>
</feature>
<dbReference type="Pfam" id="PF01032">
    <property type="entry name" value="FecCD"/>
    <property type="match status" value="1"/>
</dbReference>
<gene>
    <name evidence="10" type="ORF">GCM10009554_49810</name>
</gene>
<feature type="transmembrane region" description="Helical" evidence="9">
    <location>
        <begin position="144"/>
        <end position="164"/>
    </location>
</feature>
<keyword evidence="3" id="KW-0813">Transport</keyword>
<comment type="caution">
    <text evidence="10">The sequence shown here is derived from an EMBL/GenBank/DDBJ whole genome shotgun (WGS) entry which is preliminary data.</text>
</comment>
<feature type="transmembrane region" description="Helical" evidence="9">
    <location>
        <begin position="118"/>
        <end position="138"/>
    </location>
</feature>
<keyword evidence="6 9" id="KW-1133">Transmembrane helix</keyword>
<evidence type="ECO:0000256" key="6">
    <source>
        <dbReference type="ARBA" id="ARBA00022989"/>
    </source>
</evidence>
<dbReference type="InterPro" id="IPR000522">
    <property type="entry name" value="ABC_transptr_permease_BtuC"/>
</dbReference>
<dbReference type="PANTHER" id="PTHR30472">
    <property type="entry name" value="FERRIC ENTEROBACTIN TRANSPORT SYSTEM PERMEASE PROTEIN"/>
    <property type="match status" value="1"/>
</dbReference>
<dbReference type="Proteomes" id="UP001500542">
    <property type="component" value="Unassembled WGS sequence"/>
</dbReference>
<evidence type="ECO:0000313" key="11">
    <source>
        <dbReference type="Proteomes" id="UP001500542"/>
    </source>
</evidence>
<feature type="transmembrane region" description="Helical" evidence="9">
    <location>
        <begin position="89"/>
        <end position="106"/>
    </location>
</feature>
<feature type="transmembrane region" description="Helical" evidence="9">
    <location>
        <begin position="176"/>
        <end position="196"/>
    </location>
</feature>
<evidence type="ECO:0000256" key="5">
    <source>
        <dbReference type="ARBA" id="ARBA00022692"/>
    </source>
</evidence>
<dbReference type="PANTHER" id="PTHR30472:SF1">
    <property type="entry name" value="FE(3+) DICITRATE TRANSPORT SYSTEM PERMEASE PROTEIN FECC-RELATED"/>
    <property type="match status" value="1"/>
</dbReference>
<comment type="subcellular location">
    <subcellularLocation>
        <location evidence="1">Cell membrane</location>
        <topology evidence="1">Multi-pass membrane protein</topology>
    </subcellularLocation>
</comment>
<sequence>MPPPSVTDTASAGHAVAAPAGGQRRPRARRTTLIIGLIVCVALLVLVTLLSIAVGSKQIPLSTVIDALRHYDAGNTDHVIIRSLRVPRTAIGLMVGAALGLSGALMQGVTRNPLADPGILGVNGGAALFVVAGIYWFGLTSLTAYVWLAFAGAAAASVAVYLLGSLGREGATPVKLALAGAALTAMLGSLTTALLIGDVDTFDQFRFWAVGSLAGRGSDIAGQVAPFILIGIVLALISGRVLNALSLGDDVARSLGQRVGMARIFTAITVVLLCGAATAAAGPIGFIGLTIPHIARLVTGPDYRWILPYSMLLAPILLLGSDVIGRVVAQPGELQVGIVTAVIGAPFFIALVRRRKLADL</sequence>
<keyword evidence="7 9" id="KW-0472">Membrane</keyword>
<dbReference type="InterPro" id="IPR037294">
    <property type="entry name" value="ABC_BtuC-like"/>
</dbReference>
<feature type="transmembrane region" description="Helical" evidence="9">
    <location>
        <begin position="336"/>
        <end position="353"/>
    </location>
</feature>
<keyword evidence="11" id="KW-1185">Reference proteome</keyword>
<accession>A0ABN1R1S4</accession>
<feature type="transmembrane region" description="Helical" evidence="9">
    <location>
        <begin position="33"/>
        <end position="54"/>
    </location>
</feature>